<protein>
    <submittedName>
        <fullName evidence="1">Citrate-binding protein</fullName>
    </submittedName>
</protein>
<evidence type="ECO:0000313" key="2">
    <source>
        <dbReference type="Proteomes" id="UP001060215"/>
    </source>
</evidence>
<comment type="caution">
    <text evidence="1">The sequence shown here is derived from an EMBL/GenBank/DDBJ whole genome shotgun (WGS) entry which is preliminary data.</text>
</comment>
<dbReference type="EMBL" id="CM045766">
    <property type="protein sequence ID" value="KAI8004931.1"/>
    <property type="molecule type" value="Genomic_DNA"/>
</dbReference>
<evidence type="ECO:0000313" key="1">
    <source>
        <dbReference type="EMBL" id="KAI8004931.1"/>
    </source>
</evidence>
<gene>
    <name evidence="1" type="ORF">LOK49_LG08G01342</name>
</gene>
<accession>A0ACC0GZC8</accession>
<proteinExistence type="predicted"/>
<organism evidence="1 2">
    <name type="scientific">Camellia lanceoleosa</name>
    <dbReference type="NCBI Taxonomy" id="1840588"/>
    <lineage>
        <taxon>Eukaryota</taxon>
        <taxon>Viridiplantae</taxon>
        <taxon>Streptophyta</taxon>
        <taxon>Embryophyta</taxon>
        <taxon>Tracheophyta</taxon>
        <taxon>Spermatophyta</taxon>
        <taxon>Magnoliopsida</taxon>
        <taxon>eudicotyledons</taxon>
        <taxon>Gunneridae</taxon>
        <taxon>Pentapetalae</taxon>
        <taxon>asterids</taxon>
        <taxon>Ericales</taxon>
        <taxon>Theaceae</taxon>
        <taxon>Camellia</taxon>
    </lineage>
</organism>
<reference evidence="1 2" key="1">
    <citation type="journal article" date="2022" name="Plant J.">
        <title>Chromosome-level genome of Camellia lanceoleosa provides a valuable resource for understanding genome evolution and self-incompatibility.</title>
        <authorList>
            <person name="Gong W."/>
            <person name="Xiao S."/>
            <person name="Wang L."/>
            <person name="Liao Z."/>
            <person name="Chang Y."/>
            <person name="Mo W."/>
            <person name="Hu G."/>
            <person name="Li W."/>
            <person name="Zhao G."/>
            <person name="Zhu H."/>
            <person name="Hu X."/>
            <person name="Ji K."/>
            <person name="Xiang X."/>
            <person name="Song Q."/>
            <person name="Yuan D."/>
            <person name="Jin S."/>
            <person name="Zhang L."/>
        </authorList>
    </citation>
    <scope>NUCLEOTIDE SEQUENCE [LARGE SCALE GENOMIC DNA]</scope>
    <source>
        <strain evidence="1">SQ_2022a</strain>
    </source>
</reference>
<dbReference type="Proteomes" id="UP001060215">
    <property type="component" value="Chromosome 9"/>
</dbReference>
<name>A0ACC0GZC8_9ERIC</name>
<keyword evidence="2" id="KW-1185">Reference proteome</keyword>
<sequence length="207" mass="23980">MWTGYKEQPKNAWETKGLALPTIFAIDESFRHNEDTKWAVKELERLPAPTFNRPLIVKTSVHWKKAPTRIYMCSVYAPNSDKSTACPSSCAYSSGTAPAPFQMTSEQYEQLCQEVRGLRHDVIAYRTQSQQDFLEFRSQYHTTLNNPTDGFTNIPLTESNFKLQRPYDVPLEQRYSFQNGVHRLWVYADDKPYDPSSPTQPLLRLAY</sequence>